<dbReference type="InterPro" id="IPR010920">
    <property type="entry name" value="LSM_dom_sf"/>
</dbReference>
<dbReference type="InterPro" id="IPR045276">
    <property type="entry name" value="YbiO_bact"/>
</dbReference>
<evidence type="ECO:0000256" key="4">
    <source>
        <dbReference type="ARBA" id="ARBA00022692"/>
    </source>
</evidence>
<reference evidence="11 12" key="1">
    <citation type="submission" date="2018-08" db="EMBL/GenBank/DDBJ databases">
        <title>A genome reference for cultivated species of the human gut microbiota.</title>
        <authorList>
            <person name="Zou Y."/>
            <person name="Xue W."/>
            <person name="Luo G."/>
        </authorList>
    </citation>
    <scope>NUCLEOTIDE SEQUENCE [LARGE SCALE GENOMIC DNA]</scope>
    <source>
        <strain evidence="11 12">AF16-14</strain>
    </source>
</reference>
<keyword evidence="4 7" id="KW-0812">Transmembrane</keyword>
<evidence type="ECO:0000313" key="12">
    <source>
        <dbReference type="Proteomes" id="UP000284243"/>
    </source>
</evidence>
<gene>
    <name evidence="11" type="ORF">DWW57_05360</name>
</gene>
<evidence type="ECO:0000256" key="7">
    <source>
        <dbReference type="SAM" id="Phobius"/>
    </source>
</evidence>
<comment type="subcellular location">
    <subcellularLocation>
        <location evidence="1">Cell membrane</location>
        <topology evidence="1">Multi-pass membrane protein</topology>
    </subcellularLocation>
</comment>
<comment type="similarity">
    <text evidence="2">Belongs to the MscS (TC 1.A.23) family.</text>
</comment>
<evidence type="ECO:0000256" key="6">
    <source>
        <dbReference type="ARBA" id="ARBA00023136"/>
    </source>
</evidence>
<dbReference type="AlphaFoldDB" id="A0A412TUW3"/>
<dbReference type="Pfam" id="PF00924">
    <property type="entry name" value="MS_channel_2nd"/>
    <property type="match status" value="1"/>
</dbReference>
<organism evidence="11 12">
    <name type="scientific">Odoribacter splanchnicus</name>
    <dbReference type="NCBI Taxonomy" id="28118"/>
    <lineage>
        <taxon>Bacteria</taxon>
        <taxon>Pseudomonadati</taxon>
        <taxon>Bacteroidota</taxon>
        <taxon>Bacteroidia</taxon>
        <taxon>Bacteroidales</taxon>
        <taxon>Odoribacteraceae</taxon>
        <taxon>Odoribacter</taxon>
    </lineage>
</organism>
<evidence type="ECO:0000256" key="2">
    <source>
        <dbReference type="ARBA" id="ARBA00008017"/>
    </source>
</evidence>
<dbReference type="PROSITE" id="PS51257">
    <property type="entry name" value="PROKAR_LIPOPROTEIN"/>
    <property type="match status" value="1"/>
</dbReference>
<evidence type="ECO:0000313" key="11">
    <source>
        <dbReference type="EMBL" id="RGU57390.1"/>
    </source>
</evidence>
<evidence type="ECO:0000256" key="1">
    <source>
        <dbReference type="ARBA" id="ARBA00004651"/>
    </source>
</evidence>
<dbReference type="InterPro" id="IPR011066">
    <property type="entry name" value="MscS_channel_C_sf"/>
</dbReference>
<feature type="transmembrane region" description="Helical" evidence="7">
    <location>
        <begin position="299"/>
        <end position="317"/>
    </location>
</feature>
<proteinExistence type="inferred from homology"/>
<evidence type="ECO:0000256" key="3">
    <source>
        <dbReference type="ARBA" id="ARBA00022475"/>
    </source>
</evidence>
<dbReference type="Gene3D" id="1.10.287.1260">
    <property type="match status" value="1"/>
</dbReference>
<dbReference type="InterPro" id="IPR006685">
    <property type="entry name" value="MscS_channel_2nd"/>
</dbReference>
<dbReference type="SUPFAM" id="SSF50182">
    <property type="entry name" value="Sm-like ribonucleoproteins"/>
    <property type="match status" value="1"/>
</dbReference>
<dbReference type="InterPro" id="IPR049142">
    <property type="entry name" value="MS_channel_1st"/>
</dbReference>
<dbReference type="InterPro" id="IPR049278">
    <property type="entry name" value="MS_channel_C"/>
</dbReference>
<evidence type="ECO:0000259" key="9">
    <source>
        <dbReference type="Pfam" id="PF21082"/>
    </source>
</evidence>
<evidence type="ECO:0000259" key="8">
    <source>
        <dbReference type="Pfam" id="PF00924"/>
    </source>
</evidence>
<dbReference type="RefSeq" id="WP_022161091.1">
    <property type="nucleotide sequence ID" value="NZ_JADMUD010000011.1"/>
</dbReference>
<dbReference type="PANTHER" id="PTHR30460:SF0">
    <property type="entry name" value="MODERATE CONDUCTANCE MECHANOSENSITIVE CHANNEL YBIO"/>
    <property type="match status" value="1"/>
</dbReference>
<dbReference type="Gene3D" id="2.30.30.60">
    <property type="match status" value="1"/>
</dbReference>
<dbReference type="GO" id="GO:0008381">
    <property type="term" value="F:mechanosensitive monoatomic ion channel activity"/>
    <property type="evidence" value="ECO:0007669"/>
    <property type="project" value="InterPro"/>
</dbReference>
<dbReference type="Pfam" id="PF21088">
    <property type="entry name" value="MS_channel_1st"/>
    <property type="match status" value="1"/>
</dbReference>
<protein>
    <submittedName>
        <fullName evidence="11">Mechanosensitive ion channel family protein</fullName>
    </submittedName>
</protein>
<evidence type="ECO:0000259" key="10">
    <source>
        <dbReference type="Pfam" id="PF21088"/>
    </source>
</evidence>
<keyword evidence="5 7" id="KW-1133">Transmembrane helix</keyword>
<sequence>MNRILLFFCLLFGLYSCHTPSTTKTPPANIVSEFRITSTQVGAIRKGMTIKELYAALPEDRIKKLKTRTELSNETADYYYIYGDSSRLLLIVNTERQNDERSRISRIIVKDKRFQTASGIGLASTVGTIRTAYPHSQFLPSVDEIILYVPEIDANFEINKRLLPPSLAIDSTGEIAPDSIPAQTKVTDLSIFWDYSIKNLADKTFWKDLTHRFTNWVITQVPSIIILTLIFIGLLRLLNYIVKKLNKAAKRRVHLNENIDDAEGNKRIETLSGIILGVGKIFLWTIFVLIMLSKFNINIGPILASAGIVGLAVGFGAQELVRDFISGFFILLEDQIRTGDVAIINGTTGTVEKIEMRTTTLRDASGVVHIFQNGKINSLSNMTKGWSAIVVDIGVAYKEDTDHVNEIMKQVGDELMKDAAWQSILMGVDLWGVDSFGDSSVILKVKLTTKSGQQWAASREFRRRIKKAFDAQHIEIPFPQVSLNTGSGTGAMPVKIES</sequence>
<dbReference type="GO" id="GO:0005886">
    <property type="term" value="C:plasma membrane"/>
    <property type="evidence" value="ECO:0007669"/>
    <property type="project" value="UniProtKB-SubCell"/>
</dbReference>
<dbReference type="EMBL" id="QRYC01000005">
    <property type="protein sequence ID" value="RGU57390.1"/>
    <property type="molecule type" value="Genomic_DNA"/>
</dbReference>
<comment type="caution">
    <text evidence="11">The sequence shown here is derived from an EMBL/GenBank/DDBJ whole genome shotgun (WGS) entry which is preliminary data.</text>
</comment>
<keyword evidence="6 7" id="KW-0472">Membrane</keyword>
<name>A0A412TUW3_9BACT</name>
<feature type="transmembrane region" description="Helical" evidence="7">
    <location>
        <begin position="221"/>
        <end position="242"/>
    </location>
</feature>
<dbReference type="SUPFAM" id="SSF82689">
    <property type="entry name" value="Mechanosensitive channel protein MscS (YggB), C-terminal domain"/>
    <property type="match status" value="1"/>
</dbReference>
<dbReference type="Proteomes" id="UP000284243">
    <property type="component" value="Unassembled WGS sequence"/>
</dbReference>
<dbReference type="PANTHER" id="PTHR30460">
    <property type="entry name" value="MODERATE CONDUCTANCE MECHANOSENSITIVE CHANNEL YBIO"/>
    <property type="match status" value="1"/>
</dbReference>
<feature type="domain" description="Mechanosensitive ion channel MscS" evidence="8">
    <location>
        <begin position="320"/>
        <end position="383"/>
    </location>
</feature>
<feature type="domain" description="Mechanosensitive ion channel MscS C-terminal" evidence="9">
    <location>
        <begin position="389"/>
        <end position="476"/>
    </location>
</feature>
<accession>A0A412TUW3</accession>
<dbReference type="InterPro" id="IPR023408">
    <property type="entry name" value="MscS_beta-dom_sf"/>
</dbReference>
<dbReference type="InterPro" id="IPR011014">
    <property type="entry name" value="MscS_channel_TM-2"/>
</dbReference>
<dbReference type="SUPFAM" id="SSF82861">
    <property type="entry name" value="Mechanosensitive channel protein MscS (YggB), transmembrane region"/>
    <property type="match status" value="1"/>
</dbReference>
<dbReference type="Gene3D" id="3.30.70.100">
    <property type="match status" value="1"/>
</dbReference>
<feature type="transmembrane region" description="Helical" evidence="7">
    <location>
        <begin position="274"/>
        <end position="293"/>
    </location>
</feature>
<feature type="domain" description="Mechanosensitive ion channel transmembrane helices 2/3" evidence="10">
    <location>
        <begin position="280"/>
        <end position="318"/>
    </location>
</feature>
<dbReference type="Pfam" id="PF21082">
    <property type="entry name" value="MS_channel_3rd"/>
    <property type="match status" value="1"/>
</dbReference>
<evidence type="ECO:0000256" key="5">
    <source>
        <dbReference type="ARBA" id="ARBA00022989"/>
    </source>
</evidence>
<keyword evidence="3" id="KW-1003">Cell membrane</keyword>